<feature type="transmembrane region" description="Helical" evidence="5">
    <location>
        <begin position="29"/>
        <end position="50"/>
    </location>
</feature>
<dbReference type="InterPro" id="IPR011701">
    <property type="entry name" value="MFS"/>
</dbReference>
<feature type="transmembrane region" description="Helical" evidence="5">
    <location>
        <begin position="245"/>
        <end position="263"/>
    </location>
</feature>
<keyword evidence="4 5" id="KW-0472">Membrane</keyword>
<keyword evidence="8" id="KW-1185">Reference proteome</keyword>
<feature type="transmembrane region" description="Helical" evidence="5">
    <location>
        <begin position="149"/>
        <end position="170"/>
    </location>
</feature>
<feature type="domain" description="Major facilitator superfamily (MFS) profile" evidence="6">
    <location>
        <begin position="1"/>
        <end position="389"/>
    </location>
</feature>
<accession>A0A543EUE8</accession>
<dbReference type="GO" id="GO:0022857">
    <property type="term" value="F:transmembrane transporter activity"/>
    <property type="evidence" value="ECO:0007669"/>
    <property type="project" value="InterPro"/>
</dbReference>
<comment type="caution">
    <text evidence="7">The sequence shown here is derived from an EMBL/GenBank/DDBJ whole genome shotgun (WGS) entry which is preliminary data.</text>
</comment>
<evidence type="ECO:0000256" key="2">
    <source>
        <dbReference type="ARBA" id="ARBA00022692"/>
    </source>
</evidence>
<dbReference type="EMBL" id="VFPE01000003">
    <property type="protein sequence ID" value="TQM25200.1"/>
    <property type="molecule type" value="Genomic_DNA"/>
</dbReference>
<dbReference type="InterPro" id="IPR036259">
    <property type="entry name" value="MFS_trans_sf"/>
</dbReference>
<dbReference type="RefSeq" id="WP_141895017.1">
    <property type="nucleotide sequence ID" value="NZ_BAABLH010000002.1"/>
</dbReference>
<dbReference type="InterPro" id="IPR020846">
    <property type="entry name" value="MFS_dom"/>
</dbReference>
<dbReference type="PANTHER" id="PTHR23528">
    <property type="match status" value="1"/>
</dbReference>
<evidence type="ECO:0000313" key="8">
    <source>
        <dbReference type="Proteomes" id="UP000320235"/>
    </source>
</evidence>
<evidence type="ECO:0000256" key="5">
    <source>
        <dbReference type="SAM" id="Phobius"/>
    </source>
</evidence>
<feature type="transmembrane region" description="Helical" evidence="5">
    <location>
        <begin position="364"/>
        <end position="385"/>
    </location>
</feature>
<feature type="transmembrane region" description="Helical" evidence="5">
    <location>
        <begin position="300"/>
        <end position="317"/>
    </location>
</feature>
<dbReference type="SUPFAM" id="SSF103473">
    <property type="entry name" value="MFS general substrate transporter"/>
    <property type="match status" value="1"/>
</dbReference>
<feature type="transmembrane region" description="Helical" evidence="5">
    <location>
        <begin position="85"/>
        <end position="109"/>
    </location>
</feature>
<evidence type="ECO:0000256" key="3">
    <source>
        <dbReference type="ARBA" id="ARBA00022989"/>
    </source>
</evidence>
<dbReference type="AlphaFoldDB" id="A0A543EUE8"/>
<gene>
    <name evidence="7" type="ORF">FB391_2662</name>
</gene>
<feature type="transmembrane region" description="Helical" evidence="5">
    <location>
        <begin position="338"/>
        <end position="358"/>
    </location>
</feature>
<protein>
    <submittedName>
        <fullName evidence="7">MFS-type transporter involved in bile tolerance (Atg22 family)</fullName>
    </submittedName>
</protein>
<dbReference type="Gene3D" id="1.20.1250.20">
    <property type="entry name" value="MFS general substrate transporter like domains"/>
    <property type="match status" value="2"/>
</dbReference>
<feature type="transmembrane region" description="Helical" evidence="5">
    <location>
        <begin position="121"/>
        <end position="143"/>
    </location>
</feature>
<comment type="subcellular location">
    <subcellularLocation>
        <location evidence="1">Cell membrane</location>
        <topology evidence="1">Multi-pass membrane protein</topology>
    </subcellularLocation>
</comment>
<dbReference type="PANTHER" id="PTHR23528:SF1">
    <property type="entry name" value="MAJOR FACILITATOR SUPERFAMILY (MFS) PROFILE DOMAIN-CONTAINING PROTEIN"/>
    <property type="match status" value="1"/>
</dbReference>
<dbReference type="Pfam" id="PF07690">
    <property type="entry name" value="MFS_1"/>
    <property type="match status" value="2"/>
</dbReference>
<proteinExistence type="predicted"/>
<name>A0A543EUE8_9MICO</name>
<dbReference type="OrthoDB" id="7584869at2"/>
<evidence type="ECO:0000256" key="1">
    <source>
        <dbReference type="ARBA" id="ARBA00004651"/>
    </source>
</evidence>
<dbReference type="Proteomes" id="UP000320235">
    <property type="component" value="Unassembled WGS sequence"/>
</dbReference>
<feature type="transmembrane region" description="Helical" evidence="5">
    <location>
        <begin position="206"/>
        <end position="225"/>
    </location>
</feature>
<feature type="transmembrane region" description="Helical" evidence="5">
    <location>
        <begin position="62"/>
        <end position="79"/>
    </location>
</feature>
<dbReference type="PROSITE" id="PS50850">
    <property type="entry name" value="MFS"/>
    <property type="match status" value="1"/>
</dbReference>
<organism evidence="7 8">
    <name type="scientific">Microbacterium kyungheense</name>
    <dbReference type="NCBI Taxonomy" id="1263636"/>
    <lineage>
        <taxon>Bacteria</taxon>
        <taxon>Bacillati</taxon>
        <taxon>Actinomycetota</taxon>
        <taxon>Actinomycetes</taxon>
        <taxon>Micrococcales</taxon>
        <taxon>Microbacteriaceae</taxon>
        <taxon>Microbacterium</taxon>
    </lineage>
</organism>
<evidence type="ECO:0000256" key="4">
    <source>
        <dbReference type="ARBA" id="ARBA00023136"/>
    </source>
</evidence>
<evidence type="ECO:0000259" key="6">
    <source>
        <dbReference type="PROSITE" id="PS50850"/>
    </source>
</evidence>
<keyword evidence="3 5" id="KW-1133">Transmembrane helix</keyword>
<feature type="transmembrane region" description="Helical" evidence="5">
    <location>
        <begin position="275"/>
        <end position="294"/>
    </location>
</feature>
<evidence type="ECO:0000313" key="7">
    <source>
        <dbReference type="EMBL" id="TQM25200.1"/>
    </source>
</evidence>
<reference evidence="7 8" key="1">
    <citation type="submission" date="2019-06" db="EMBL/GenBank/DDBJ databases">
        <title>Sequencing the genomes of 1000 actinobacteria strains.</title>
        <authorList>
            <person name="Klenk H.-P."/>
        </authorList>
    </citation>
    <scope>NUCLEOTIDE SEQUENCE [LARGE SCALE GENOMIC DNA]</scope>
    <source>
        <strain evidence="7 8">DSM 105492</strain>
    </source>
</reference>
<keyword evidence="2 5" id="KW-0812">Transmembrane</keyword>
<sequence>MYAVFNGMQQILLPSQVAAIDPDGRIGSYGLLATAGALIAAVANPLFGSMSDRTRSRFGRRTPWIVSSASIALLGLVLMGGMTHLFWLGAAYVLVMLSMGAYQAVIAALMPDRVPESRRGLVSSIAGLATTIGVIFGINAAPAFVANPIAGYALLGTVLVTAAVTMSVLAPDPTISDGSTAEPPATRRSLRTFFAGLADHEFAWAFWARVVIMAGFWTVSTYQLYTPTDFIGVDDIPGGDAGTGVAILGTINLGCGLVTTLISGPLSDRLGKRKLFVVVASLGIAAGTLIPVFAPTWAGMVAYSIVVGTFFGAYLAVDQAIMTLVLPRSEDNARDLGLLNIATTAPQVAAPLVAGVIITITGGYVALFVFAALAAVIGAFAITPIRRVN</sequence>
<dbReference type="GO" id="GO:0005886">
    <property type="term" value="C:plasma membrane"/>
    <property type="evidence" value="ECO:0007669"/>
    <property type="project" value="UniProtKB-SubCell"/>
</dbReference>